<proteinExistence type="predicted"/>
<evidence type="ECO:0000313" key="4">
    <source>
        <dbReference type="Proteomes" id="UP000240957"/>
    </source>
</evidence>
<gene>
    <name evidence="3" type="ORF">C9E89_012945</name>
</gene>
<feature type="signal peptide" evidence="2">
    <location>
        <begin position="1"/>
        <end position="23"/>
    </location>
</feature>
<reference evidence="3 4" key="1">
    <citation type="submission" date="2018-08" db="EMBL/GenBank/DDBJ databases">
        <title>The draft genome of Acinetobacter sichuanensis strain WCHAc060041.</title>
        <authorList>
            <person name="Qin J."/>
            <person name="Feng Y."/>
            <person name="Zong Z."/>
        </authorList>
    </citation>
    <scope>NUCLEOTIDE SEQUENCE [LARGE SCALE GENOMIC DNA]</scope>
    <source>
        <strain evidence="3 4">WCHAc060041</strain>
    </source>
</reference>
<evidence type="ECO:0000256" key="1">
    <source>
        <dbReference type="SAM" id="MobiDB-lite"/>
    </source>
</evidence>
<dbReference type="AlphaFoldDB" id="A0A371YNZ6"/>
<feature type="region of interest" description="Disordered" evidence="1">
    <location>
        <begin position="54"/>
        <end position="86"/>
    </location>
</feature>
<organism evidence="3 4">
    <name type="scientific">Acinetobacter sichuanensis</name>
    <dbReference type="NCBI Taxonomy" id="2136183"/>
    <lineage>
        <taxon>Bacteria</taxon>
        <taxon>Pseudomonadati</taxon>
        <taxon>Pseudomonadota</taxon>
        <taxon>Gammaproteobacteria</taxon>
        <taxon>Moraxellales</taxon>
        <taxon>Moraxellaceae</taxon>
        <taxon>Acinetobacter</taxon>
    </lineage>
</organism>
<accession>A0A371YNZ6</accession>
<evidence type="ECO:0000256" key="2">
    <source>
        <dbReference type="SAM" id="SignalP"/>
    </source>
</evidence>
<name>A0A371YNZ6_9GAMM</name>
<dbReference type="Proteomes" id="UP000240957">
    <property type="component" value="Unassembled WGS sequence"/>
</dbReference>
<feature type="chain" id="PRO_5016852632" description="Lipoprotein" evidence="2">
    <location>
        <begin position="24"/>
        <end position="86"/>
    </location>
</feature>
<dbReference type="EMBL" id="PYIX02000021">
    <property type="protein sequence ID" value="RFC83162.1"/>
    <property type="molecule type" value="Genomic_DNA"/>
</dbReference>
<evidence type="ECO:0000313" key="3">
    <source>
        <dbReference type="EMBL" id="RFC83162.1"/>
    </source>
</evidence>
<sequence length="86" mass="9269">MKKFTQFFSVSILSILLSATAFACPKGTTLSGGTGPKHKGGKCILIQNNHNLSKQQTTHKITTNQSSTHKVENTIPTQTKNTHAST</sequence>
<keyword evidence="2" id="KW-0732">Signal</keyword>
<protein>
    <recommendedName>
        <fullName evidence="5">Lipoprotein</fullName>
    </recommendedName>
</protein>
<dbReference type="OrthoDB" id="6710587at2"/>
<dbReference type="PROSITE" id="PS51257">
    <property type="entry name" value="PROKAR_LIPOPROTEIN"/>
    <property type="match status" value="1"/>
</dbReference>
<comment type="caution">
    <text evidence="3">The sequence shown here is derived from an EMBL/GenBank/DDBJ whole genome shotgun (WGS) entry which is preliminary data.</text>
</comment>
<evidence type="ECO:0008006" key="5">
    <source>
        <dbReference type="Google" id="ProtNLM"/>
    </source>
</evidence>